<reference evidence="5 6" key="1">
    <citation type="journal article" date="2008" name="Nat. Biotechnol.">
        <title>Genome sequencing and analysis of the biomass-degrading fungus Trichoderma reesei (syn. Hypocrea jecorina).</title>
        <authorList>
            <person name="Martinez D."/>
            <person name="Berka R.M."/>
            <person name="Henrissat B."/>
            <person name="Saloheimo M."/>
            <person name="Arvas M."/>
            <person name="Baker S.E."/>
            <person name="Chapman J."/>
            <person name="Chertkov O."/>
            <person name="Coutinho P.M."/>
            <person name="Cullen D."/>
            <person name="Danchin E.G."/>
            <person name="Grigoriev I.V."/>
            <person name="Harris P."/>
            <person name="Jackson M."/>
            <person name="Kubicek C.P."/>
            <person name="Han C.S."/>
            <person name="Ho I."/>
            <person name="Larrondo L.F."/>
            <person name="de Leon A.L."/>
            <person name="Magnuson J.K."/>
            <person name="Merino S."/>
            <person name="Misra M."/>
            <person name="Nelson B."/>
            <person name="Putnam N."/>
            <person name="Robbertse B."/>
            <person name="Salamov A.A."/>
            <person name="Schmoll M."/>
            <person name="Terry A."/>
            <person name="Thayer N."/>
            <person name="Westerholm-Parvinen A."/>
            <person name="Schoch C.L."/>
            <person name="Yao J."/>
            <person name="Barabote R."/>
            <person name="Nelson M.A."/>
            <person name="Detter C."/>
            <person name="Bruce D."/>
            <person name="Kuske C.R."/>
            <person name="Xie G."/>
            <person name="Richardson P."/>
            <person name="Rokhsar D.S."/>
            <person name="Lucas S.M."/>
            <person name="Rubin E.M."/>
            <person name="Dunn-Coleman N."/>
            <person name="Ward M."/>
            <person name="Brettin T.S."/>
        </authorList>
    </citation>
    <scope>NUCLEOTIDE SEQUENCE [LARGE SCALE GENOMIC DNA]</scope>
    <source>
        <strain evidence="5 6">QM6a</strain>
    </source>
</reference>
<dbReference type="PANTHER" id="PTHR40622">
    <property type="match status" value="1"/>
</dbReference>
<feature type="chain" id="PRO_5003408873" evidence="3">
    <location>
        <begin position="25"/>
        <end position="394"/>
    </location>
</feature>
<evidence type="ECO:0000256" key="1">
    <source>
        <dbReference type="SAM" id="MobiDB-lite"/>
    </source>
</evidence>
<keyword evidence="3" id="KW-0732">Signal</keyword>
<dbReference type="eggNOG" id="ENOG502SC3G">
    <property type="taxonomic scope" value="Eukaryota"/>
</dbReference>
<dbReference type="HOGENOM" id="CLU_038083_0_0_1"/>
<evidence type="ECO:0000256" key="3">
    <source>
        <dbReference type="SAM" id="SignalP"/>
    </source>
</evidence>
<keyword evidence="6" id="KW-1185">Reference proteome</keyword>
<keyword evidence="2" id="KW-1133">Transmembrane helix</keyword>
<proteinExistence type="predicted"/>
<keyword evidence="2" id="KW-0472">Membrane</keyword>
<accession>G0RMM4</accession>
<feature type="compositionally biased region" description="Basic residues" evidence="1">
    <location>
        <begin position="230"/>
        <end position="246"/>
    </location>
</feature>
<dbReference type="VEuPathDB" id="FungiDB:TRIREDRAFT_122526"/>
<feature type="domain" description="DUF7728" evidence="4">
    <location>
        <begin position="59"/>
        <end position="175"/>
    </location>
</feature>
<name>G0RMM4_HYPJQ</name>
<gene>
    <name evidence="5" type="ORF">TRIREDRAFT_122526</name>
</gene>
<dbReference type="PANTHER" id="PTHR40622:SF1">
    <property type="match status" value="1"/>
</dbReference>
<dbReference type="AlphaFoldDB" id="G0RMM4"/>
<keyword evidence="2" id="KW-0812">Transmembrane</keyword>
<dbReference type="Pfam" id="PF24854">
    <property type="entry name" value="DUF7728"/>
    <property type="match status" value="1"/>
</dbReference>
<evidence type="ECO:0000313" key="5">
    <source>
        <dbReference type="EMBL" id="EGR47399.1"/>
    </source>
</evidence>
<protein>
    <submittedName>
        <fullName evidence="5">Predicted protein</fullName>
    </submittedName>
</protein>
<feature type="signal peptide" evidence="3">
    <location>
        <begin position="1"/>
        <end position="24"/>
    </location>
</feature>
<dbReference type="OrthoDB" id="5409353at2759"/>
<dbReference type="EMBL" id="GL985068">
    <property type="protein sequence ID" value="EGR47399.1"/>
    <property type="molecule type" value="Genomic_DNA"/>
</dbReference>
<dbReference type="InterPro" id="IPR056145">
    <property type="entry name" value="DUF7728"/>
</dbReference>
<dbReference type="Proteomes" id="UP000008984">
    <property type="component" value="Unassembled WGS sequence"/>
</dbReference>
<dbReference type="KEGG" id="tre:TRIREDRAFT_122526"/>
<organism evidence="6">
    <name type="scientific">Hypocrea jecorina (strain QM6a)</name>
    <name type="common">Trichoderma reesei</name>
    <dbReference type="NCBI Taxonomy" id="431241"/>
    <lineage>
        <taxon>Eukaryota</taxon>
        <taxon>Fungi</taxon>
        <taxon>Dikarya</taxon>
        <taxon>Ascomycota</taxon>
        <taxon>Pezizomycotina</taxon>
        <taxon>Sordariomycetes</taxon>
        <taxon>Hypocreomycetidae</taxon>
        <taxon>Hypocreales</taxon>
        <taxon>Hypocreaceae</taxon>
        <taxon>Trichoderma</taxon>
    </lineage>
</organism>
<evidence type="ECO:0000313" key="6">
    <source>
        <dbReference type="Proteomes" id="UP000008984"/>
    </source>
</evidence>
<evidence type="ECO:0000256" key="2">
    <source>
        <dbReference type="SAM" id="Phobius"/>
    </source>
</evidence>
<dbReference type="GeneID" id="18483421"/>
<evidence type="ECO:0000259" key="4">
    <source>
        <dbReference type="Pfam" id="PF24854"/>
    </source>
</evidence>
<dbReference type="RefSeq" id="XP_006966532.1">
    <property type="nucleotide sequence ID" value="XM_006966470.1"/>
</dbReference>
<feature type="compositionally biased region" description="Basic residues" evidence="1">
    <location>
        <begin position="203"/>
        <end position="214"/>
    </location>
</feature>
<feature type="non-terminal residue" evidence="5">
    <location>
        <position position="394"/>
    </location>
</feature>
<feature type="region of interest" description="Disordered" evidence="1">
    <location>
        <begin position="203"/>
        <end position="253"/>
    </location>
</feature>
<sequence>MMLKQLVLAAAAAAFVIVPEISEQDESIFKALPVEPETLQLPPEALGQSLDVPCRQCRGRDAHLRLDFAVEDGSRLMVNGFELYPHADPWRDDLVAEVVRAGGGGGGGVANERTLGYSLSVLPRAKDDEQQLELVDVKLRVIEVGHRFVDDIPVVKVGLIKAPGGEIVIADMQLVPVPEMPCKSMWCRAKSALKGFGGCHKKMDHHHKGPHPHHGPGAMEKVEEEEGGHHPHHHHEHKPHRHQRPHHAPEEEWNSERDWRQLVLSVASHIVLPVLMGITAGVGVAFFAMFLCSVVYRLSVLIRGGAPRRSWCPHHRRNATRFPSAEEEKVGLMEAEEAHDTTPAPAAFEDECWVPAAVRYYTYAYLLTYLPTKVRHYRFWLLCLLPLTPQPAAE</sequence>
<feature type="transmembrane region" description="Helical" evidence="2">
    <location>
        <begin position="270"/>
        <end position="296"/>
    </location>
</feature>